<dbReference type="RefSeq" id="WP_114809880.1">
    <property type="nucleotide sequence ID" value="NZ_CP139965.1"/>
</dbReference>
<proteinExistence type="predicted"/>
<keyword evidence="2" id="KW-1003">Cell membrane</keyword>
<keyword evidence="3" id="KW-0472">Membrane</keyword>
<evidence type="ECO:0000313" key="7">
    <source>
        <dbReference type="EMBL" id="WQD78784.1"/>
    </source>
</evidence>
<accession>A0ABZ0WN87</accession>
<protein>
    <submittedName>
        <fullName evidence="7">ATP-binding cassette domain-containing protein</fullName>
    </submittedName>
</protein>
<keyword evidence="5 7" id="KW-0067">ATP-binding</keyword>
<dbReference type="PANTHER" id="PTHR42781:SF4">
    <property type="entry name" value="SPERMIDINE_PUTRESCINE IMPORT ATP-BINDING PROTEIN POTA"/>
    <property type="match status" value="1"/>
</dbReference>
<evidence type="ECO:0000259" key="6">
    <source>
        <dbReference type="PROSITE" id="PS50893"/>
    </source>
</evidence>
<gene>
    <name evidence="7" type="ORF">U0042_03475</name>
</gene>
<evidence type="ECO:0000313" key="8">
    <source>
        <dbReference type="Proteomes" id="UP001325479"/>
    </source>
</evidence>
<feature type="domain" description="ABC transporter" evidence="6">
    <location>
        <begin position="5"/>
        <end position="246"/>
    </location>
</feature>
<evidence type="ECO:0000256" key="3">
    <source>
        <dbReference type="ARBA" id="ARBA00022519"/>
    </source>
</evidence>
<organism evidence="7 8">
    <name type="scientific">Paraburkholderia kururiensis</name>
    <dbReference type="NCBI Taxonomy" id="984307"/>
    <lineage>
        <taxon>Bacteria</taxon>
        <taxon>Pseudomonadati</taxon>
        <taxon>Pseudomonadota</taxon>
        <taxon>Betaproteobacteria</taxon>
        <taxon>Burkholderiales</taxon>
        <taxon>Burkholderiaceae</taxon>
        <taxon>Paraburkholderia</taxon>
    </lineage>
</organism>
<evidence type="ECO:0000256" key="5">
    <source>
        <dbReference type="ARBA" id="ARBA00022840"/>
    </source>
</evidence>
<dbReference type="Proteomes" id="UP001325479">
    <property type="component" value="Chromosome"/>
</dbReference>
<keyword evidence="1" id="KW-0813">Transport</keyword>
<dbReference type="SUPFAM" id="SSF52540">
    <property type="entry name" value="P-loop containing nucleoside triphosphate hydrolases"/>
    <property type="match status" value="1"/>
</dbReference>
<evidence type="ECO:0000256" key="2">
    <source>
        <dbReference type="ARBA" id="ARBA00022475"/>
    </source>
</evidence>
<keyword evidence="4" id="KW-0547">Nucleotide-binding</keyword>
<reference evidence="7 8" key="1">
    <citation type="submission" date="2023-12" db="EMBL/GenBank/DDBJ databases">
        <title>Genome sequencing and assembly of bacterial species from a model synthetic community.</title>
        <authorList>
            <person name="Hogle S.L."/>
        </authorList>
    </citation>
    <scope>NUCLEOTIDE SEQUENCE [LARGE SCALE GENOMIC DNA]</scope>
    <source>
        <strain evidence="7 8">HAMBI 2494</strain>
    </source>
</reference>
<dbReference type="PROSITE" id="PS50893">
    <property type="entry name" value="ABC_TRANSPORTER_2"/>
    <property type="match status" value="1"/>
</dbReference>
<sequence length="246" mass="25708">MTMLLELNAVRLAIGTNCPEHRKSRPDANGFNLALARGEIGCITGASGAGKTRLLRAIAGFESLHGGTIAINGAAVASKSMALPPYRRRIGMMVQDDTLFPDRNVARNVALALGALSGDQQEPRAKEVLAQVGIADLADALPEALTPAQLQRVLLARAMASSPELLLLDEPFAPLDPAARDAFAQDLRRILKAAGQTALVATRDEAAPSFAFADRVGVMADGLVVRWDAPAGANGLQASESTGSVH</sequence>
<dbReference type="Gene3D" id="3.40.50.300">
    <property type="entry name" value="P-loop containing nucleotide triphosphate hydrolases"/>
    <property type="match status" value="1"/>
</dbReference>
<dbReference type="GO" id="GO:0005524">
    <property type="term" value="F:ATP binding"/>
    <property type="evidence" value="ECO:0007669"/>
    <property type="project" value="UniProtKB-KW"/>
</dbReference>
<dbReference type="SMART" id="SM00382">
    <property type="entry name" value="AAA"/>
    <property type="match status" value="1"/>
</dbReference>
<evidence type="ECO:0000256" key="4">
    <source>
        <dbReference type="ARBA" id="ARBA00022741"/>
    </source>
</evidence>
<dbReference type="InterPro" id="IPR003593">
    <property type="entry name" value="AAA+_ATPase"/>
</dbReference>
<keyword evidence="3" id="KW-0997">Cell inner membrane</keyword>
<evidence type="ECO:0000256" key="1">
    <source>
        <dbReference type="ARBA" id="ARBA00022448"/>
    </source>
</evidence>
<dbReference type="Pfam" id="PF00005">
    <property type="entry name" value="ABC_tran"/>
    <property type="match status" value="1"/>
</dbReference>
<dbReference type="InterPro" id="IPR003439">
    <property type="entry name" value="ABC_transporter-like_ATP-bd"/>
</dbReference>
<dbReference type="InterPro" id="IPR027417">
    <property type="entry name" value="P-loop_NTPase"/>
</dbReference>
<keyword evidence="8" id="KW-1185">Reference proteome</keyword>
<dbReference type="EMBL" id="CP139965">
    <property type="protein sequence ID" value="WQD78784.1"/>
    <property type="molecule type" value="Genomic_DNA"/>
</dbReference>
<dbReference type="PANTHER" id="PTHR42781">
    <property type="entry name" value="SPERMIDINE/PUTRESCINE IMPORT ATP-BINDING PROTEIN POTA"/>
    <property type="match status" value="1"/>
</dbReference>
<dbReference type="InterPro" id="IPR050093">
    <property type="entry name" value="ABC_SmlMolc_Importer"/>
</dbReference>
<name>A0ABZ0WN87_9BURK</name>